<gene>
    <name evidence="5" type="ORF">COU98_01815</name>
</gene>
<dbReference type="GO" id="GO:0017108">
    <property type="term" value="F:5'-flap endonuclease activity"/>
    <property type="evidence" value="ECO:0007669"/>
    <property type="project" value="InterPro"/>
</dbReference>
<keyword evidence="3" id="KW-0238">DNA-binding</keyword>
<evidence type="ECO:0000256" key="2">
    <source>
        <dbReference type="ARBA" id="ARBA00022801"/>
    </source>
</evidence>
<dbReference type="InterPro" id="IPR036279">
    <property type="entry name" value="5-3_exonuclease_C_sf"/>
</dbReference>
<evidence type="ECO:0000313" key="6">
    <source>
        <dbReference type="Proteomes" id="UP000236946"/>
    </source>
</evidence>
<accession>A0A2H9T190</accession>
<evidence type="ECO:0000256" key="3">
    <source>
        <dbReference type="ARBA" id="ARBA00023125"/>
    </source>
</evidence>
<dbReference type="Gene3D" id="1.10.150.20">
    <property type="entry name" value="5' to 3' exonuclease, C-terminal subdomain"/>
    <property type="match status" value="1"/>
</dbReference>
<dbReference type="EMBL" id="PFEN01000032">
    <property type="protein sequence ID" value="PJE69500.1"/>
    <property type="molecule type" value="Genomic_DNA"/>
</dbReference>
<reference evidence="6" key="1">
    <citation type="submission" date="2017-09" db="EMBL/GenBank/DDBJ databases">
        <title>Depth-based differentiation of microbial function through sediment-hosted aquifers and enrichment of novel symbionts in the deep terrestrial subsurface.</title>
        <authorList>
            <person name="Probst A.J."/>
            <person name="Ladd B."/>
            <person name="Jarett J.K."/>
            <person name="Geller-Mcgrath D.E."/>
            <person name="Sieber C.M.K."/>
            <person name="Emerson J.B."/>
            <person name="Anantharaman K."/>
            <person name="Thomas B.C."/>
            <person name="Malmstrom R."/>
            <person name="Stieglmeier M."/>
            <person name="Klingl A."/>
            <person name="Woyke T."/>
            <person name="Ryan C.M."/>
            <person name="Banfield J.F."/>
        </authorList>
    </citation>
    <scope>NUCLEOTIDE SEQUENCE [LARGE SCALE GENOMIC DNA]</scope>
</reference>
<dbReference type="SMART" id="SM00475">
    <property type="entry name" value="53EXOc"/>
    <property type="match status" value="1"/>
</dbReference>
<dbReference type="InterPro" id="IPR008918">
    <property type="entry name" value="HhH2"/>
</dbReference>
<dbReference type="GO" id="GO:0008409">
    <property type="term" value="F:5'-3' exonuclease activity"/>
    <property type="evidence" value="ECO:0007669"/>
    <property type="project" value="InterPro"/>
</dbReference>
<dbReference type="InterPro" id="IPR020046">
    <property type="entry name" value="5-3_exonucl_a-hlix_arch_N"/>
</dbReference>
<dbReference type="SUPFAM" id="SSF88723">
    <property type="entry name" value="PIN domain-like"/>
    <property type="match status" value="1"/>
</dbReference>
<dbReference type="InterPro" id="IPR020045">
    <property type="entry name" value="DNA_polI_H3TH"/>
</dbReference>
<dbReference type="InterPro" id="IPR029060">
    <property type="entry name" value="PIN-like_dom_sf"/>
</dbReference>
<feature type="domain" description="5'-3' exonuclease" evidence="4">
    <location>
        <begin position="5"/>
        <end position="266"/>
    </location>
</feature>
<keyword evidence="1" id="KW-0540">Nuclease</keyword>
<dbReference type="FunFam" id="1.10.150.20:FF:000003">
    <property type="entry name" value="DNA polymerase I"/>
    <property type="match status" value="1"/>
</dbReference>
<dbReference type="CDD" id="cd09859">
    <property type="entry name" value="PIN_53EXO"/>
    <property type="match status" value="1"/>
</dbReference>
<evidence type="ECO:0000313" key="5">
    <source>
        <dbReference type="EMBL" id="PJE69500.1"/>
    </source>
</evidence>
<dbReference type="SUPFAM" id="SSF47807">
    <property type="entry name" value="5' to 3' exonuclease, C-terminal subdomain"/>
    <property type="match status" value="1"/>
</dbReference>
<dbReference type="Gene3D" id="3.40.50.1010">
    <property type="entry name" value="5'-nuclease"/>
    <property type="match status" value="1"/>
</dbReference>
<dbReference type="Proteomes" id="UP000236946">
    <property type="component" value="Unassembled WGS sequence"/>
</dbReference>
<dbReference type="Pfam" id="PF01367">
    <property type="entry name" value="5_3_exonuc"/>
    <property type="match status" value="1"/>
</dbReference>
<dbReference type="Pfam" id="PF02739">
    <property type="entry name" value="5_3_exonuc_N"/>
    <property type="match status" value="1"/>
</dbReference>
<organism evidence="5 6">
    <name type="scientific">Candidatus Staskawiczbacteria bacterium CG10_big_fil_rev_8_21_14_0_10_38_10</name>
    <dbReference type="NCBI Taxonomy" id="1974891"/>
    <lineage>
        <taxon>Bacteria</taxon>
        <taxon>Candidatus Staskawicziibacteriota</taxon>
    </lineage>
</organism>
<dbReference type="InterPro" id="IPR002421">
    <property type="entry name" value="5-3_exonuclease"/>
</dbReference>
<protein>
    <recommendedName>
        <fullName evidence="4">5'-3' exonuclease domain-containing protein</fullName>
    </recommendedName>
</protein>
<evidence type="ECO:0000259" key="4">
    <source>
        <dbReference type="SMART" id="SM00475"/>
    </source>
</evidence>
<dbReference type="PANTHER" id="PTHR42646">
    <property type="entry name" value="FLAP ENDONUCLEASE XNI"/>
    <property type="match status" value="1"/>
</dbReference>
<keyword evidence="2" id="KW-0378">Hydrolase</keyword>
<sequence length="313" mass="35578">MSDEKRLIIIDSNALLHRSFHALPPLTTKKGEQTGAVYGFLLTLFKAIKDLKPDYIAACFDTPASTFRHQKFKDYKAQRPKTPEELSQQIPKIKKILERFEIPVFEKDGFEADDLISTITEKAKQGSEIYILTGDLDNLQNVDENVRVYTLGRGIKETVIYDAEKVSSRFGIRPDQMVEFKILVGDSSDNIPGILGIGKKTAADLLKEFNSLENIFQKIKEGAAEIPARTKEVLLKSKAQISLSRELVETRKDVPIEFKIQKCQFGGFNKEKAEEILKEFEFNSLIRRLAEFNRTEGGETTSEEKRKTVLKLL</sequence>
<dbReference type="CDD" id="cd09898">
    <property type="entry name" value="H3TH_53EXO"/>
    <property type="match status" value="1"/>
</dbReference>
<proteinExistence type="predicted"/>
<dbReference type="GO" id="GO:0003677">
    <property type="term" value="F:DNA binding"/>
    <property type="evidence" value="ECO:0007669"/>
    <property type="project" value="UniProtKB-KW"/>
</dbReference>
<dbReference type="AlphaFoldDB" id="A0A2H9T190"/>
<evidence type="ECO:0000256" key="1">
    <source>
        <dbReference type="ARBA" id="ARBA00022722"/>
    </source>
</evidence>
<dbReference type="SMART" id="SM00279">
    <property type="entry name" value="HhH2"/>
    <property type="match status" value="1"/>
</dbReference>
<dbReference type="PANTHER" id="PTHR42646:SF2">
    <property type="entry name" value="5'-3' EXONUCLEASE FAMILY PROTEIN"/>
    <property type="match status" value="1"/>
</dbReference>
<name>A0A2H9T190_9BACT</name>
<dbReference type="GO" id="GO:0033567">
    <property type="term" value="P:DNA replication, Okazaki fragment processing"/>
    <property type="evidence" value="ECO:0007669"/>
    <property type="project" value="InterPro"/>
</dbReference>
<comment type="caution">
    <text evidence="5">The sequence shown here is derived from an EMBL/GenBank/DDBJ whole genome shotgun (WGS) entry which is preliminary data.</text>
</comment>
<dbReference type="InterPro" id="IPR038969">
    <property type="entry name" value="FEN"/>
</dbReference>